<evidence type="ECO:0000256" key="9">
    <source>
        <dbReference type="ARBA" id="ARBA00022827"/>
    </source>
</evidence>
<dbReference type="GO" id="GO:0016972">
    <property type="term" value="F:thiol oxidase activity"/>
    <property type="evidence" value="ECO:0007669"/>
    <property type="project" value="InterPro"/>
</dbReference>
<evidence type="ECO:0000256" key="8">
    <source>
        <dbReference type="ARBA" id="ARBA00022824"/>
    </source>
</evidence>
<evidence type="ECO:0000256" key="2">
    <source>
        <dbReference type="ARBA" id="ARBA00004367"/>
    </source>
</evidence>
<dbReference type="EMBL" id="CAMPGE010025323">
    <property type="protein sequence ID" value="CAI2383093.1"/>
    <property type="molecule type" value="Genomic_DNA"/>
</dbReference>
<evidence type="ECO:0000256" key="10">
    <source>
        <dbReference type="ARBA" id="ARBA00022982"/>
    </source>
</evidence>
<dbReference type="InterPro" id="IPR037192">
    <property type="entry name" value="ERO1-like_sf"/>
</dbReference>
<evidence type="ECO:0000313" key="16">
    <source>
        <dbReference type="EMBL" id="CAI2383093.1"/>
    </source>
</evidence>
<keyword evidence="17" id="KW-1185">Reference proteome</keyword>
<evidence type="ECO:0000256" key="4">
    <source>
        <dbReference type="ARBA" id="ARBA00011802"/>
    </source>
</evidence>
<dbReference type="GO" id="GO:0034975">
    <property type="term" value="P:protein folding in endoplasmic reticulum"/>
    <property type="evidence" value="ECO:0007669"/>
    <property type="project" value="InterPro"/>
</dbReference>
<keyword evidence="12" id="KW-0472">Membrane</keyword>
<protein>
    <submittedName>
        <fullName evidence="16">Uncharacterized protein</fullName>
    </submittedName>
</protein>
<keyword evidence="14" id="KW-0325">Glycoprotein</keyword>
<dbReference type="Pfam" id="PF04137">
    <property type="entry name" value="ERO1"/>
    <property type="match status" value="1"/>
</dbReference>
<accession>A0AAD2D888</accession>
<keyword evidence="13" id="KW-1015">Disulfide bond</keyword>
<dbReference type="GO" id="GO:0015035">
    <property type="term" value="F:protein-disulfide reductase activity"/>
    <property type="evidence" value="ECO:0007669"/>
    <property type="project" value="InterPro"/>
</dbReference>
<dbReference type="GO" id="GO:0071949">
    <property type="term" value="F:FAD binding"/>
    <property type="evidence" value="ECO:0007669"/>
    <property type="project" value="InterPro"/>
</dbReference>
<evidence type="ECO:0000256" key="6">
    <source>
        <dbReference type="ARBA" id="ARBA00022630"/>
    </source>
</evidence>
<evidence type="ECO:0000256" key="5">
    <source>
        <dbReference type="ARBA" id="ARBA00022448"/>
    </source>
</evidence>
<dbReference type="Proteomes" id="UP001295684">
    <property type="component" value="Unassembled WGS sequence"/>
</dbReference>
<keyword evidence="11" id="KW-0560">Oxidoreductase</keyword>
<comment type="similarity">
    <text evidence="3">Belongs to the EROs family.</text>
</comment>
<evidence type="ECO:0000256" key="11">
    <source>
        <dbReference type="ARBA" id="ARBA00023002"/>
    </source>
</evidence>
<dbReference type="PANTHER" id="PTHR12613">
    <property type="entry name" value="ERO1-RELATED"/>
    <property type="match status" value="1"/>
</dbReference>
<dbReference type="GO" id="GO:0005789">
    <property type="term" value="C:endoplasmic reticulum membrane"/>
    <property type="evidence" value="ECO:0007669"/>
    <property type="project" value="UniProtKB-SubCell"/>
</dbReference>
<evidence type="ECO:0000256" key="15">
    <source>
        <dbReference type="ARBA" id="ARBA00023284"/>
    </source>
</evidence>
<keyword evidence="10" id="KW-0249">Electron transport</keyword>
<organism evidence="16 17">
    <name type="scientific">Euplotes crassus</name>
    <dbReference type="NCBI Taxonomy" id="5936"/>
    <lineage>
        <taxon>Eukaryota</taxon>
        <taxon>Sar</taxon>
        <taxon>Alveolata</taxon>
        <taxon>Ciliophora</taxon>
        <taxon>Intramacronucleata</taxon>
        <taxon>Spirotrichea</taxon>
        <taxon>Hypotrichia</taxon>
        <taxon>Euplotida</taxon>
        <taxon>Euplotidae</taxon>
        <taxon>Moneuplotes</taxon>
    </lineage>
</organism>
<comment type="subcellular location">
    <subcellularLocation>
        <location evidence="2">Endoplasmic reticulum membrane</location>
        <topology evidence="2">Peripheral membrane protein</topology>
        <orientation evidence="2">Lumenal side</orientation>
    </subcellularLocation>
</comment>
<evidence type="ECO:0000256" key="14">
    <source>
        <dbReference type="ARBA" id="ARBA00023180"/>
    </source>
</evidence>
<evidence type="ECO:0000256" key="13">
    <source>
        <dbReference type="ARBA" id="ARBA00023157"/>
    </source>
</evidence>
<keyword evidence="7" id="KW-0732">Signal</keyword>
<evidence type="ECO:0000256" key="12">
    <source>
        <dbReference type="ARBA" id="ARBA00023136"/>
    </source>
</evidence>
<comment type="caution">
    <text evidence="16">The sequence shown here is derived from an EMBL/GenBank/DDBJ whole genome shotgun (WGS) entry which is preliminary data.</text>
</comment>
<reference evidence="16" key="1">
    <citation type="submission" date="2023-07" db="EMBL/GenBank/DDBJ databases">
        <authorList>
            <consortium name="AG Swart"/>
            <person name="Singh M."/>
            <person name="Singh A."/>
            <person name="Seah K."/>
            <person name="Emmerich C."/>
        </authorList>
    </citation>
    <scope>NUCLEOTIDE SEQUENCE</scope>
    <source>
        <strain evidence="16">DP1</strain>
    </source>
</reference>
<gene>
    <name evidence="16" type="ORF">ECRASSUSDP1_LOCUS24584</name>
</gene>
<comment type="cofactor">
    <cofactor evidence="1">
        <name>FAD</name>
        <dbReference type="ChEBI" id="CHEBI:57692"/>
    </cofactor>
</comment>
<dbReference type="InterPro" id="IPR007266">
    <property type="entry name" value="Ero1"/>
</dbReference>
<dbReference type="SUPFAM" id="SSF110019">
    <property type="entry name" value="ERO1-like"/>
    <property type="match status" value="1"/>
</dbReference>
<evidence type="ECO:0000256" key="7">
    <source>
        <dbReference type="ARBA" id="ARBA00022729"/>
    </source>
</evidence>
<keyword evidence="9" id="KW-0274">FAD</keyword>
<comment type="subunit">
    <text evidence="4">May function both as a monomer and a homodimer.</text>
</comment>
<evidence type="ECO:0000256" key="1">
    <source>
        <dbReference type="ARBA" id="ARBA00001974"/>
    </source>
</evidence>
<dbReference type="AlphaFoldDB" id="A0AAD2D888"/>
<sequence>MGSLIQDSIKICENPFKEDNFLTQWTKDQFISTIKPVFYNITKIIDCIPCEKCKLYGKLQFTGLIAVMKIMFGQVQESRLSRKEMVGLINLMAKLLEFKD</sequence>
<proteinExistence type="inferred from homology"/>
<dbReference type="PANTHER" id="PTHR12613:SF0">
    <property type="entry name" value="ERO1-LIKE PROTEIN"/>
    <property type="match status" value="1"/>
</dbReference>
<keyword evidence="15" id="KW-0676">Redox-active center</keyword>
<keyword evidence="5" id="KW-0813">Transport</keyword>
<keyword evidence="6" id="KW-0285">Flavoprotein</keyword>
<evidence type="ECO:0000313" key="17">
    <source>
        <dbReference type="Proteomes" id="UP001295684"/>
    </source>
</evidence>
<evidence type="ECO:0000256" key="3">
    <source>
        <dbReference type="ARBA" id="ARBA00008277"/>
    </source>
</evidence>
<keyword evidence="8" id="KW-0256">Endoplasmic reticulum</keyword>
<name>A0AAD2D888_EUPCR</name>